<evidence type="ECO:0000259" key="1">
    <source>
        <dbReference type="Pfam" id="PF09588"/>
    </source>
</evidence>
<dbReference type="InterPro" id="IPR011604">
    <property type="entry name" value="PDDEXK-like_dom_sf"/>
</dbReference>
<dbReference type="InterPro" id="IPR051703">
    <property type="entry name" value="NF-kappa-B_Signaling_Reg"/>
</dbReference>
<reference evidence="2 3" key="1">
    <citation type="submission" date="2017-01" db="EMBL/GenBank/DDBJ databases">
        <title>Novel large sulfur bacteria in the metagenomes of groundwater-fed chemosynthetic microbial mats in the Lake Huron basin.</title>
        <authorList>
            <person name="Sharrar A.M."/>
            <person name="Flood B.E."/>
            <person name="Bailey J.V."/>
            <person name="Jones D.S."/>
            <person name="Biddanda B."/>
            <person name="Ruberg S.A."/>
            <person name="Marcus D.N."/>
            <person name="Dick G.J."/>
        </authorList>
    </citation>
    <scope>NUCLEOTIDE SEQUENCE [LARGE SCALE GENOMIC DNA]</scope>
    <source>
        <strain evidence="2">A7</strain>
    </source>
</reference>
<dbReference type="Proteomes" id="UP000192505">
    <property type="component" value="Unassembled WGS sequence"/>
</dbReference>
<evidence type="ECO:0000313" key="3">
    <source>
        <dbReference type="Proteomes" id="UP000192505"/>
    </source>
</evidence>
<dbReference type="Gene3D" id="3.90.320.10">
    <property type="match status" value="1"/>
</dbReference>
<dbReference type="PANTHER" id="PTHR46609:SF6">
    <property type="entry name" value="EXONUCLEASE, PHAGE-TYPE_RECB, C-TERMINAL DOMAIN-CONTAINING PROTEIN-RELATED"/>
    <property type="match status" value="1"/>
</dbReference>
<evidence type="ECO:0000313" key="2">
    <source>
        <dbReference type="EMBL" id="OQW85806.1"/>
    </source>
</evidence>
<feature type="domain" description="YqaJ viral recombinase" evidence="1">
    <location>
        <begin position="26"/>
        <end position="158"/>
    </location>
</feature>
<dbReference type="PANTHER" id="PTHR46609">
    <property type="entry name" value="EXONUCLEASE, PHAGE-TYPE/RECB, C-TERMINAL DOMAIN-CONTAINING PROTEIN"/>
    <property type="match status" value="1"/>
</dbReference>
<sequence>MEFIMDKHVPYFSTPTIVQLAQGSPEWLDYRRTMRNASETAAVLGVSPWCTPYQLWLQKTGRAEVKATAAMQRGTDLEPAARAAYETETGIIMQPLVLQDGLYSASLDGMTLEGDLIVEIKCPFKGQDSELWQQVKAGHVPDHYAAQIQHQLMVSGAQLAHLYVFDGSQGLLRPIEPIDHAFQRIRDGWEAFQVYLDTDTPPPLTDADTVIRDDADWLAAASAFAQAKAAADLADAAVTQAREALLALARHPKEQGAGVAVTRFWKAGAVNYKAVPELKGVNLEAYRGKLREEVRVTAS</sequence>
<organism evidence="2 3">
    <name type="scientific">Rhodoferax ferrireducens</name>
    <dbReference type="NCBI Taxonomy" id="192843"/>
    <lineage>
        <taxon>Bacteria</taxon>
        <taxon>Pseudomonadati</taxon>
        <taxon>Pseudomonadota</taxon>
        <taxon>Betaproteobacteria</taxon>
        <taxon>Burkholderiales</taxon>
        <taxon>Comamonadaceae</taxon>
        <taxon>Rhodoferax</taxon>
    </lineage>
</organism>
<dbReference type="SUPFAM" id="SSF52980">
    <property type="entry name" value="Restriction endonuclease-like"/>
    <property type="match status" value="1"/>
</dbReference>
<dbReference type="AlphaFoldDB" id="A0A1W9KNR3"/>
<dbReference type="EMBL" id="MTEI01000034">
    <property type="protein sequence ID" value="OQW85806.1"/>
    <property type="molecule type" value="Genomic_DNA"/>
</dbReference>
<comment type="caution">
    <text evidence="2">The sequence shown here is derived from an EMBL/GenBank/DDBJ whole genome shotgun (WGS) entry which is preliminary data.</text>
</comment>
<protein>
    <recommendedName>
        <fullName evidence="1">YqaJ viral recombinase domain-containing protein</fullName>
    </recommendedName>
</protein>
<name>A0A1W9KNR3_9BURK</name>
<dbReference type="InterPro" id="IPR011335">
    <property type="entry name" value="Restrct_endonuc-II-like"/>
</dbReference>
<dbReference type="InterPro" id="IPR017482">
    <property type="entry name" value="Lambda-type_endonuclease"/>
</dbReference>
<dbReference type="NCBIfam" id="TIGR03033">
    <property type="entry name" value="phage_rel_nuc"/>
    <property type="match status" value="1"/>
</dbReference>
<dbReference type="Pfam" id="PF09588">
    <property type="entry name" value="YqaJ"/>
    <property type="match status" value="1"/>
</dbReference>
<proteinExistence type="predicted"/>
<dbReference type="CDD" id="cd22343">
    <property type="entry name" value="PDDEXK_lambda_exonuclease-like"/>
    <property type="match status" value="1"/>
</dbReference>
<accession>A0A1W9KNR3</accession>
<gene>
    <name evidence="2" type="ORF">BWK72_20410</name>
</gene>
<dbReference type="InterPro" id="IPR019080">
    <property type="entry name" value="YqaJ_viral_recombinase"/>
</dbReference>